<dbReference type="Proteomes" id="UP000248689">
    <property type="component" value="Unassembled WGS sequence"/>
</dbReference>
<dbReference type="PROSITE" id="PS52016">
    <property type="entry name" value="TONB_DEPENDENT_REC_3"/>
    <property type="match status" value="1"/>
</dbReference>
<dbReference type="InterPro" id="IPR036942">
    <property type="entry name" value="Beta-barrel_TonB_sf"/>
</dbReference>
<dbReference type="InterPro" id="IPR039426">
    <property type="entry name" value="TonB-dep_rcpt-like"/>
</dbReference>
<feature type="domain" description="TonB-dependent receptor-like beta-barrel" evidence="15">
    <location>
        <begin position="225"/>
        <end position="682"/>
    </location>
</feature>
<keyword evidence="8 13" id="KW-0798">TonB box</keyword>
<evidence type="ECO:0000256" key="5">
    <source>
        <dbReference type="ARBA" id="ARBA00022692"/>
    </source>
</evidence>
<keyword evidence="10 17" id="KW-0675">Receptor</keyword>
<dbReference type="Pfam" id="PF07715">
    <property type="entry name" value="Plug"/>
    <property type="match status" value="1"/>
</dbReference>
<accession>A0A328C1S1</accession>
<dbReference type="NCBIfam" id="TIGR01783">
    <property type="entry name" value="TonB-siderophor"/>
    <property type="match status" value="1"/>
</dbReference>
<feature type="signal peptide" evidence="14">
    <location>
        <begin position="1"/>
        <end position="20"/>
    </location>
</feature>
<evidence type="ECO:0000256" key="12">
    <source>
        <dbReference type="PROSITE-ProRule" id="PRU01360"/>
    </source>
</evidence>
<evidence type="ECO:0000256" key="10">
    <source>
        <dbReference type="ARBA" id="ARBA00023170"/>
    </source>
</evidence>
<keyword evidence="18" id="KW-1185">Reference proteome</keyword>
<keyword evidence="5 12" id="KW-0812">Transmembrane</keyword>
<dbReference type="InterPro" id="IPR010105">
    <property type="entry name" value="TonB_sidphr_rcpt"/>
</dbReference>
<evidence type="ECO:0000256" key="2">
    <source>
        <dbReference type="ARBA" id="ARBA00009810"/>
    </source>
</evidence>
<evidence type="ECO:0000256" key="11">
    <source>
        <dbReference type="ARBA" id="ARBA00023237"/>
    </source>
</evidence>
<feature type="domain" description="TonB-dependent receptor plug" evidence="16">
    <location>
        <begin position="59"/>
        <end position="157"/>
    </location>
</feature>
<evidence type="ECO:0000256" key="1">
    <source>
        <dbReference type="ARBA" id="ARBA00004571"/>
    </source>
</evidence>
<keyword evidence="3 12" id="KW-0813">Transport</keyword>
<dbReference type="GO" id="GO:0015891">
    <property type="term" value="P:siderophore transport"/>
    <property type="evidence" value="ECO:0007669"/>
    <property type="project" value="InterPro"/>
</dbReference>
<gene>
    <name evidence="17" type="ORF">C5N92_01615</name>
</gene>
<organism evidence="17 18">
    <name type="scientific">Glaesserella australis</name>
    <dbReference type="NCBI Taxonomy" id="2094024"/>
    <lineage>
        <taxon>Bacteria</taxon>
        <taxon>Pseudomonadati</taxon>
        <taxon>Pseudomonadota</taxon>
        <taxon>Gammaproteobacteria</taxon>
        <taxon>Pasteurellales</taxon>
        <taxon>Pasteurellaceae</taxon>
        <taxon>Glaesserella</taxon>
    </lineage>
</organism>
<dbReference type="SUPFAM" id="SSF56935">
    <property type="entry name" value="Porins"/>
    <property type="match status" value="1"/>
</dbReference>
<dbReference type="InterPro" id="IPR000531">
    <property type="entry name" value="Beta-barrel_TonB"/>
</dbReference>
<feature type="chain" id="PRO_5016452130" evidence="14">
    <location>
        <begin position="21"/>
        <end position="717"/>
    </location>
</feature>
<dbReference type="AlphaFoldDB" id="A0A328C1S1"/>
<keyword evidence="7" id="KW-0406">Ion transport</keyword>
<evidence type="ECO:0000259" key="15">
    <source>
        <dbReference type="Pfam" id="PF00593"/>
    </source>
</evidence>
<dbReference type="CDD" id="cd01347">
    <property type="entry name" value="ligand_gated_channel"/>
    <property type="match status" value="1"/>
</dbReference>
<protein>
    <submittedName>
        <fullName evidence="17">TonB-dependent siderophore receptor</fullName>
    </submittedName>
</protein>
<dbReference type="InterPro" id="IPR037066">
    <property type="entry name" value="Plug_dom_sf"/>
</dbReference>
<evidence type="ECO:0000256" key="7">
    <source>
        <dbReference type="ARBA" id="ARBA00023065"/>
    </source>
</evidence>
<dbReference type="PANTHER" id="PTHR32552:SF85">
    <property type="entry name" value="BLL7968 PROTEIN"/>
    <property type="match status" value="1"/>
</dbReference>
<evidence type="ECO:0000256" key="9">
    <source>
        <dbReference type="ARBA" id="ARBA00023136"/>
    </source>
</evidence>
<keyword evidence="11 12" id="KW-0998">Cell outer membrane</keyword>
<evidence type="ECO:0000256" key="3">
    <source>
        <dbReference type="ARBA" id="ARBA00022448"/>
    </source>
</evidence>
<comment type="caution">
    <text evidence="17">The sequence shown here is derived from an EMBL/GenBank/DDBJ whole genome shotgun (WGS) entry which is preliminary data.</text>
</comment>
<dbReference type="FunFam" id="2.170.130.10:FF:000001">
    <property type="entry name" value="Catecholate siderophore TonB-dependent receptor"/>
    <property type="match status" value="1"/>
</dbReference>
<evidence type="ECO:0000259" key="16">
    <source>
        <dbReference type="Pfam" id="PF07715"/>
    </source>
</evidence>
<keyword evidence="4 12" id="KW-1134">Transmembrane beta strand</keyword>
<evidence type="ECO:0000313" key="18">
    <source>
        <dbReference type="Proteomes" id="UP000248689"/>
    </source>
</evidence>
<comment type="similarity">
    <text evidence="2 12 13">Belongs to the TonB-dependent receptor family.</text>
</comment>
<proteinExistence type="inferred from homology"/>
<evidence type="ECO:0000256" key="8">
    <source>
        <dbReference type="ARBA" id="ARBA00023077"/>
    </source>
</evidence>
<dbReference type="GO" id="GO:0009279">
    <property type="term" value="C:cell outer membrane"/>
    <property type="evidence" value="ECO:0007669"/>
    <property type="project" value="UniProtKB-SubCell"/>
</dbReference>
<evidence type="ECO:0000256" key="6">
    <source>
        <dbReference type="ARBA" id="ARBA00022729"/>
    </source>
</evidence>
<keyword evidence="6 14" id="KW-0732">Signal</keyword>
<keyword evidence="9 12" id="KW-0472">Membrane</keyword>
<dbReference type="GO" id="GO:0015344">
    <property type="term" value="F:siderophore uptake transmembrane transporter activity"/>
    <property type="evidence" value="ECO:0007669"/>
    <property type="project" value="TreeGrafter"/>
</dbReference>
<comment type="subcellular location">
    <subcellularLocation>
        <location evidence="1 12">Cell outer membrane</location>
        <topology evidence="1 12">Multi-pass membrane protein</topology>
    </subcellularLocation>
</comment>
<name>A0A328C1S1_9PAST</name>
<evidence type="ECO:0000256" key="13">
    <source>
        <dbReference type="RuleBase" id="RU003357"/>
    </source>
</evidence>
<reference evidence="18" key="1">
    <citation type="submission" date="2018-02" db="EMBL/GenBank/DDBJ databases">
        <title>Glaesserella australis sp. nov., isolated from the lungs of pigs.</title>
        <authorList>
            <person name="Turni C."/>
            <person name="Christensen H."/>
        </authorList>
    </citation>
    <scope>NUCLEOTIDE SEQUENCE [LARGE SCALE GENOMIC DNA]</scope>
    <source>
        <strain evidence="18">HS4635</strain>
    </source>
</reference>
<dbReference type="GO" id="GO:0038023">
    <property type="term" value="F:signaling receptor activity"/>
    <property type="evidence" value="ECO:0007669"/>
    <property type="project" value="InterPro"/>
</dbReference>
<sequence>MKFKHSLLYSALFLSPFVMAEGKTSLSEVTVSTAVETENNDGSYQSRMSNIANKGATPLIDSPQTVNVVNSQLIRDRQPQSLDEALATVSGTTQTNTLGGLMDAVLKRGFGANRDNSILRNGVVAGPSHNFSATTERVEVLKGPASVLYGIQDPGGVINVVTKKPQQEAKYVLGGSVGNNNAWGLNFDATGALGHGFAYRFIYDQNDKDYWRNFGEVKRTMYAPSLSWQNDKTEVVLSYEHQEYTDPFDRGTYIIANGTGKGTIVNIPKERRLDEPFNEATGKIDVVSLQASHKLNDSWKLNATYGYTKDTYNYWQARVTTINLNKDSVTRRLEGIQGSEQRNHSGSINAVGEFATGDIAHRMVIGVDLARTTLDIARYQGSNSSISLSNPVYNTASVANMPLATNNGHQFATLKTAGIYLQDSAYLTDKLILSGGIRYEYYDQEAGRGGRTVAERLYTDGHDGKFLYQGRIVYKFTPDWAVYGNYAQSFRPHLSRAAITDSSLKPEQGESFEIGTKYENAFFSTNLALFNINKKNVADTYTGTDGYSYQYLVGKVNSRGLEWDLHGRLTEKLGVTATYAYTDTKTKENSKYSYFNGKEFEGVPQHQASLFLTYDLGQFAFGNIRVGAGVRYLGSWTVYNTYDEANIEAYKLPHAVVTDAFIAYETQLSGKKVSLQLNGKNLGDKTYYVSTQGTSNSVIPIAYGNGREFLLNAKVEF</sequence>
<evidence type="ECO:0000313" key="17">
    <source>
        <dbReference type="EMBL" id="RAL19721.1"/>
    </source>
</evidence>
<evidence type="ECO:0000256" key="14">
    <source>
        <dbReference type="SAM" id="SignalP"/>
    </source>
</evidence>
<dbReference type="Gene3D" id="2.170.130.10">
    <property type="entry name" value="TonB-dependent receptor, plug domain"/>
    <property type="match status" value="1"/>
</dbReference>
<dbReference type="EMBL" id="PTPX01000002">
    <property type="protein sequence ID" value="RAL19721.1"/>
    <property type="molecule type" value="Genomic_DNA"/>
</dbReference>
<dbReference type="RefSeq" id="WP_111749137.1">
    <property type="nucleotide sequence ID" value="NZ_PTPX01000002.1"/>
</dbReference>
<dbReference type="OrthoDB" id="8732650at2"/>
<dbReference type="PANTHER" id="PTHR32552">
    <property type="entry name" value="FERRICHROME IRON RECEPTOR-RELATED"/>
    <property type="match status" value="1"/>
</dbReference>
<evidence type="ECO:0000256" key="4">
    <source>
        <dbReference type="ARBA" id="ARBA00022452"/>
    </source>
</evidence>
<dbReference type="Gene3D" id="2.40.170.20">
    <property type="entry name" value="TonB-dependent receptor, beta-barrel domain"/>
    <property type="match status" value="1"/>
</dbReference>
<dbReference type="Pfam" id="PF00593">
    <property type="entry name" value="TonB_dep_Rec_b-barrel"/>
    <property type="match status" value="1"/>
</dbReference>
<dbReference type="InterPro" id="IPR012910">
    <property type="entry name" value="Plug_dom"/>
</dbReference>